<sequence>MKNYILRDENAVFFECGYSCDNEIFICVNGYKFFITDARYAIEAQEFAKSDVSIICTQTSVIKEARFLLRKLKPKNLVFDPFDFSYADFNQLSSSLGVHFIQKPNFSKLKRIIKSQEEIQLLQQAAKFGEKCFDEFADFIRKNGENMSEEELFFNANLIFRQKNTLGLSFEPIVAINENAAKAHALPSKKKLKYGDLLLVDAGVRYKKYCSDRTRTACFDENFNFSKEQKFKNQKQQDVYEIVKQAQIKAINIIKPGVKAKEIDLAARNFIAKAGYEKEFFHSTGHGVGIDIHEFPNINKREETIIKEGMIFSVEPGIYIQNEFGVRIEDVVLVTKDGALIL</sequence>
<proteinExistence type="predicted"/>
<evidence type="ECO:0000256" key="2">
    <source>
        <dbReference type="ARBA" id="ARBA00022723"/>
    </source>
</evidence>
<keyword evidence="1" id="KW-0645">Protease</keyword>
<name>A0A1S6U8B0_9BACT</name>
<dbReference type="CDD" id="cd01092">
    <property type="entry name" value="APP-like"/>
    <property type="match status" value="1"/>
</dbReference>
<dbReference type="SUPFAM" id="SSF55920">
    <property type="entry name" value="Creatinase/aminopeptidase"/>
    <property type="match status" value="1"/>
</dbReference>
<dbReference type="InterPro" id="IPR050659">
    <property type="entry name" value="Peptidase_M24B"/>
</dbReference>
<dbReference type="EC" id="3.4.13.9" evidence="6"/>
<dbReference type="GO" id="GO:0006508">
    <property type="term" value="P:proteolysis"/>
    <property type="evidence" value="ECO:0007669"/>
    <property type="project" value="UniProtKB-KW"/>
</dbReference>
<dbReference type="InterPro" id="IPR000994">
    <property type="entry name" value="Pept_M24"/>
</dbReference>
<keyword evidence="3 6" id="KW-0378">Hydrolase</keyword>
<keyword evidence="6" id="KW-0224">Dipeptidase</keyword>
<dbReference type="PRINTS" id="PR00599">
    <property type="entry name" value="MAPEPTIDASE"/>
</dbReference>
<dbReference type="InterPro" id="IPR036005">
    <property type="entry name" value="Creatinase/aminopeptidase-like"/>
</dbReference>
<dbReference type="PROSITE" id="PS00491">
    <property type="entry name" value="PROLINE_PEPTIDASE"/>
    <property type="match status" value="1"/>
</dbReference>
<dbReference type="Proteomes" id="UP000190868">
    <property type="component" value="Chromosome"/>
</dbReference>
<dbReference type="Pfam" id="PF00557">
    <property type="entry name" value="Peptidase_M24"/>
    <property type="match status" value="1"/>
</dbReference>
<dbReference type="AlphaFoldDB" id="A0A1S6U8B0"/>
<evidence type="ECO:0000259" key="5">
    <source>
        <dbReference type="Pfam" id="PF00557"/>
    </source>
</evidence>
<gene>
    <name evidence="6" type="primary">pepQ</name>
    <name evidence="6" type="ORF">CPIN18021_1188</name>
</gene>
<dbReference type="PANTHER" id="PTHR46112">
    <property type="entry name" value="AMINOPEPTIDASE"/>
    <property type="match status" value="1"/>
</dbReference>
<dbReference type="GO" id="GO:0004177">
    <property type="term" value="F:aminopeptidase activity"/>
    <property type="evidence" value="ECO:0007669"/>
    <property type="project" value="UniProtKB-ARBA"/>
</dbReference>
<reference evidence="7" key="1">
    <citation type="submission" date="2016-09" db="EMBL/GenBank/DDBJ databases">
        <title>Comparative genomics of the Campylobacter concisus group.</title>
        <authorList>
            <person name="Miller W.G."/>
            <person name="Yee E."/>
            <person name="Chapman M.H."/>
            <person name="Huynh S."/>
            <person name="Bono J.L."/>
            <person name="On S.L.W."/>
            <person name="StLeger J."/>
            <person name="Foster G."/>
            <person name="Parker C.T."/>
        </authorList>
    </citation>
    <scope>NUCLEOTIDE SEQUENCE [LARGE SCALE GENOMIC DNA]</scope>
    <source>
        <strain evidence="7">RM18021</strain>
    </source>
</reference>
<dbReference type="InterPro" id="IPR001714">
    <property type="entry name" value="Pept_M24_MAP"/>
</dbReference>
<dbReference type="GO" id="GO:0008235">
    <property type="term" value="F:metalloexopeptidase activity"/>
    <property type="evidence" value="ECO:0007669"/>
    <property type="project" value="UniProtKB-ARBA"/>
</dbReference>
<dbReference type="RefSeq" id="WP_078424630.1">
    <property type="nucleotide sequence ID" value="NZ_CP017258.1"/>
</dbReference>
<evidence type="ECO:0000313" key="7">
    <source>
        <dbReference type="Proteomes" id="UP000190868"/>
    </source>
</evidence>
<protein>
    <submittedName>
        <fullName evidence="6">X-Pro dipeptidase</fullName>
        <ecNumber evidence="6">3.4.13.9</ecNumber>
    </submittedName>
</protein>
<keyword evidence="2" id="KW-0479">Metal-binding</keyword>
<dbReference type="PANTHER" id="PTHR46112:SF3">
    <property type="entry name" value="AMINOPEPTIDASE YPDF"/>
    <property type="match status" value="1"/>
</dbReference>
<dbReference type="Gene3D" id="3.40.350.10">
    <property type="entry name" value="Creatinase/prolidase N-terminal domain"/>
    <property type="match status" value="1"/>
</dbReference>
<keyword evidence="7" id="KW-1185">Reference proteome</keyword>
<dbReference type="InterPro" id="IPR029149">
    <property type="entry name" value="Creatin/AminoP/Spt16_N"/>
</dbReference>
<dbReference type="Gene3D" id="3.90.230.10">
    <property type="entry name" value="Creatinase/methionine aminopeptidase superfamily"/>
    <property type="match status" value="1"/>
</dbReference>
<keyword evidence="4" id="KW-0482">Metalloprotease</keyword>
<organism evidence="6 7">
    <name type="scientific">Campylobacter pinnipediorum subsp. caledonicus</name>
    <dbReference type="NCBI Taxonomy" id="1874362"/>
    <lineage>
        <taxon>Bacteria</taxon>
        <taxon>Pseudomonadati</taxon>
        <taxon>Campylobacterota</taxon>
        <taxon>Epsilonproteobacteria</taxon>
        <taxon>Campylobacterales</taxon>
        <taxon>Campylobacteraceae</taxon>
        <taxon>Campylobacter</taxon>
    </lineage>
</organism>
<evidence type="ECO:0000256" key="1">
    <source>
        <dbReference type="ARBA" id="ARBA00022670"/>
    </source>
</evidence>
<dbReference type="InterPro" id="IPR001131">
    <property type="entry name" value="Peptidase_M24B_aminopep-P_CS"/>
</dbReference>
<accession>A0A1S6U8B0</accession>
<evidence type="ECO:0000256" key="3">
    <source>
        <dbReference type="ARBA" id="ARBA00022801"/>
    </source>
</evidence>
<feature type="domain" description="Peptidase M24" evidence="5">
    <location>
        <begin position="121"/>
        <end position="336"/>
    </location>
</feature>
<dbReference type="GO" id="GO:0046872">
    <property type="term" value="F:metal ion binding"/>
    <property type="evidence" value="ECO:0007669"/>
    <property type="project" value="UniProtKB-KW"/>
</dbReference>
<dbReference type="GO" id="GO:0102009">
    <property type="term" value="F:proline dipeptidase activity"/>
    <property type="evidence" value="ECO:0007669"/>
    <property type="project" value="UniProtKB-EC"/>
</dbReference>
<evidence type="ECO:0000256" key="4">
    <source>
        <dbReference type="ARBA" id="ARBA00023049"/>
    </source>
</evidence>
<dbReference type="EMBL" id="CP017258">
    <property type="protein sequence ID" value="AQW87986.1"/>
    <property type="molecule type" value="Genomic_DNA"/>
</dbReference>
<evidence type="ECO:0000313" key="6">
    <source>
        <dbReference type="EMBL" id="AQW87986.1"/>
    </source>
</evidence>